<dbReference type="InterPro" id="IPR007110">
    <property type="entry name" value="Ig-like_dom"/>
</dbReference>
<evidence type="ECO:0000313" key="3">
    <source>
        <dbReference type="EMBL" id="MBP3959520.1"/>
    </source>
</evidence>
<keyword evidence="3" id="KW-0547">Nucleotide-binding</keyword>
<name>A0ABS5C0W7_9BACT</name>
<reference evidence="3 4" key="1">
    <citation type="submission" date="2021-04" db="EMBL/GenBank/DDBJ databases">
        <authorList>
            <person name="Ivanova A."/>
        </authorList>
    </citation>
    <scope>NUCLEOTIDE SEQUENCE [LARGE SCALE GENOMIC DNA]</scope>
    <source>
        <strain evidence="3 4">G18</strain>
    </source>
</reference>
<evidence type="ECO:0000259" key="2">
    <source>
        <dbReference type="PROSITE" id="PS50835"/>
    </source>
</evidence>
<dbReference type="Pfam" id="PF04465">
    <property type="entry name" value="DUF499"/>
    <property type="match status" value="1"/>
</dbReference>
<dbReference type="EMBL" id="JAGKQQ010000001">
    <property type="protein sequence ID" value="MBP3959520.1"/>
    <property type="molecule type" value="Genomic_DNA"/>
</dbReference>
<dbReference type="GO" id="GO:0005524">
    <property type="term" value="F:ATP binding"/>
    <property type="evidence" value="ECO:0007669"/>
    <property type="project" value="UniProtKB-KW"/>
</dbReference>
<sequence>MAKLKPWYDVVELREDLRENRPLDASEFAVHLDQIRDGRAGKDYTDPQRFFDRTYVTGSLLDLASQVARRLSGLQVETSAVFNMSTQFGGGKSHSLTALYHLAKNGAKANKWKGVDSITATANIKSVPEAAVAVFMGKEFDSLNGRGGEGEPRRFTPWGEIAWQLGGAKSFAVVEKHEKEFIEPKGDAIRAMLPKDRPALILMDEIISYASTYRAKGYGDRLYNFLDCLAETARGEKNVAVVVSIPASDLEYTPADAADEARFKKMLDRLGKAIMMSADTEIGEIIRRRLFESSGSQDEARKTAAAYTEWAIEHAQELAGIDPETVQSRFLAAYPFHPSVLSVFERKWASLPRFQRTRGVLRLLALWVAHNHQDEHRKATREPLITLGLAPLNNPVFRAALFEQLGSDALEVPVATDIIGKSDAHALRLDKEADDGVKKAQLHRKVATTIFFESNGGMSQGKADASVPEIRTAAFGPDANLADLEGVLEGLTATCYYLNSDKNRFRFGLTPNLNQILVSRRGAVQPKSVDERVRQQTQKLFDKQTGESSKYVDRKYWPARTNDVPNRAALTLVVMGLETNASDKKTMDLMEAIVRDCGSSGRTFKSALLFAAPDTADNVRTTVRDALAWEDIDDDEDTKKRLDDAQRKLLQRNLDNARRAADETLFRAYRHVFLLGKDNALRGLDLGQITSSSAGSITELILWELEKNDEITATVGPARLVKFWPSSLTEWPTKGARDAFYSSPQLPRLLNPDAIKRTIADGVTRGDLGYATKNADGRLKLQRFQESMLEAEVEISDDVFILKATDAVKLKEPPQLASLSVRPEHSRIKAGEQVAFTCSAQDQYGQPHPLALVMWSATGGSITSEGVFTAGAVSGLHAVRAEANGQQASVEVRVEAPQQKPETSNGEETVEELPAKLKIRWRGPVPTQKWMNFYTKVLTRFAGSSELKLEVSFEATVDREQAQSKADDTRTGLKELGLDDNVSVT</sequence>
<keyword evidence="3" id="KW-0067">ATP-binding</keyword>
<dbReference type="InterPro" id="IPR007555">
    <property type="entry name" value="DUF499"/>
</dbReference>
<evidence type="ECO:0000313" key="4">
    <source>
        <dbReference type="Proteomes" id="UP000676565"/>
    </source>
</evidence>
<comment type="caution">
    <text evidence="3">The sequence shown here is derived from an EMBL/GenBank/DDBJ whole genome shotgun (WGS) entry which is preliminary data.</text>
</comment>
<dbReference type="RefSeq" id="WP_210660196.1">
    <property type="nucleotide sequence ID" value="NZ_JAGKQQ010000001.1"/>
</dbReference>
<feature type="domain" description="Ig-like" evidence="2">
    <location>
        <begin position="814"/>
        <end position="859"/>
    </location>
</feature>
<dbReference type="Proteomes" id="UP000676565">
    <property type="component" value="Unassembled WGS sequence"/>
</dbReference>
<protein>
    <submittedName>
        <fullName evidence="3">ATP-binding protein</fullName>
    </submittedName>
</protein>
<feature type="region of interest" description="Disordered" evidence="1">
    <location>
        <begin position="958"/>
        <end position="985"/>
    </location>
</feature>
<evidence type="ECO:0000256" key="1">
    <source>
        <dbReference type="SAM" id="MobiDB-lite"/>
    </source>
</evidence>
<accession>A0ABS5C0W7</accession>
<organism evidence="3 4">
    <name type="scientific">Gemmata palustris</name>
    <dbReference type="NCBI Taxonomy" id="2822762"/>
    <lineage>
        <taxon>Bacteria</taxon>
        <taxon>Pseudomonadati</taxon>
        <taxon>Planctomycetota</taxon>
        <taxon>Planctomycetia</taxon>
        <taxon>Gemmatales</taxon>
        <taxon>Gemmataceae</taxon>
        <taxon>Gemmata</taxon>
    </lineage>
</organism>
<keyword evidence="4" id="KW-1185">Reference proteome</keyword>
<dbReference type="PROSITE" id="PS50835">
    <property type="entry name" value="IG_LIKE"/>
    <property type="match status" value="1"/>
</dbReference>
<gene>
    <name evidence="3" type="ORF">J8F10_30110</name>
</gene>
<proteinExistence type="predicted"/>
<feature type="compositionally biased region" description="Basic and acidic residues" evidence="1">
    <location>
        <begin position="958"/>
        <end position="977"/>
    </location>
</feature>